<sequence length="57" mass="6301">MSKSKNQATKAEVISTKLNKLPVPGENDTEFSSEEAAHVFEKQPSSQNNNLEQDPNL</sequence>
<evidence type="ECO:0008006" key="6">
    <source>
        <dbReference type="Google" id="ProtNLM"/>
    </source>
</evidence>
<evidence type="ECO:0000313" key="5">
    <source>
        <dbReference type="Proteomes" id="UP001221519"/>
    </source>
</evidence>
<protein>
    <recommendedName>
        <fullName evidence="6">YfhD family protein</fullName>
    </recommendedName>
</protein>
<reference evidence="2 5" key="1">
    <citation type="submission" date="2023-02" db="EMBL/GenBank/DDBJ databases">
        <title>Pathogen: clinical or host-associated sample.</title>
        <authorList>
            <person name="Hergert J."/>
            <person name="Casey R."/>
            <person name="Wagner J."/>
            <person name="Young E.L."/>
            <person name="Oakeson K.F."/>
        </authorList>
    </citation>
    <scope>NUCLEOTIDE SEQUENCE</scope>
    <source>
        <strain evidence="3 5">2022CK-00829</strain>
        <strain evidence="2">2022CK-00830</strain>
    </source>
</reference>
<feature type="region of interest" description="Disordered" evidence="1">
    <location>
        <begin position="1"/>
        <end position="57"/>
    </location>
</feature>
<dbReference type="Proteomes" id="UP001220962">
    <property type="component" value="Chromosome"/>
</dbReference>
<feature type="compositionally biased region" description="Polar residues" evidence="1">
    <location>
        <begin position="43"/>
        <end position="57"/>
    </location>
</feature>
<dbReference type="EMBL" id="CP118108">
    <property type="protein sequence ID" value="WDI03396.1"/>
    <property type="molecule type" value="Genomic_DNA"/>
</dbReference>
<gene>
    <name evidence="2" type="ORF">PUW23_05785</name>
    <name evidence="3" type="ORF">PUW25_05325</name>
</gene>
<dbReference type="RefSeq" id="WP_205053932.1">
    <property type="nucleotide sequence ID" value="NZ_CP118101.1"/>
</dbReference>
<dbReference type="Proteomes" id="UP001221519">
    <property type="component" value="Chromosome"/>
</dbReference>
<dbReference type="AlphaFoldDB" id="A0AAX3N3F5"/>
<keyword evidence="5" id="KW-1185">Reference proteome</keyword>
<evidence type="ECO:0000313" key="2">
    <source>
        <dbReference type="EMBL" id="WDH83738.1"/>
    </source>
</evidence>
<organism evidence="2 4">
    <name type="scientific">Paenibacillus urinalis</name>
    <dbReference type="NCBI Taxonomy" id="521520"/>
    <lineage>
        <taxon>Bacteria</taxon>
        <taxon>Bacillati</taxon>
        <taxon>Bacillota</taxon>
        <taxon>Bacilli</taxon>
        <taxon>Bacillales</taxon>
        <taxon>Paenibacillaceae</taxon>
        <taxon>Paenibacillus</taxon>
    </lineage>
</organism>
<evidence type="ECO:0000256" key="1">
    <source>
        <dbReference type="SAM" id="MobiDB-lite"/>
    </source>
</evidence>
<name>A0AAX3N3F5_9BACL</name>
<evidence type="ECO:0000313" key="4">
    <source>
        <dbReference type="Proteomes" id="UP001220962"/>
    </source>
</evidence>
<proteinExistence type="predicted"/>
<accession>A0AAX3N3F5</accession>
<evidence type="ECO:0000313" key="3">
    <source>
        <dbReference type="EMBL" id="WDI03396.1"/>
    </source>
</evidence>
<dbReference type="EMBL" id="CP118101">
    <property type="protein sequence ID" value="WDH83738.1"/>
    <property type="molecule type" value="Genomic_DNA"/>
</dbReference>